<reference evidence="1" key="1">
    <citation type="submission" date="2018-02" db="EMBL/GenBank/DDBJ databases">
        <title>The genomes of Aspergillus section Nigri reveals drivers in fungal speciation.</title>
        <authorList>
            <consortium name="DOE Joint Genome Institute"/>
            <person name="Vesth T.C."/>
            <person name="Nybo J."/>
            <person name="Theobald S."/>
            <person name="Brandl J."/>
            <person name="Frisvad J.C."/>
            <person name="Nielsen K.F."/>
            <person name="Lyhne E.K."/>
            <person name="Kogle M.E."/>
            <person name="Kuo A."/>
            <person name="Riley R."/>
            <person name="Clum A."/>
            <person name="Nolan M."/>
            <person name="Lipzen A."/>
            <person name="Salamov A."/>
            <person name="Henrissat B."/>
            <person name="Wiebenga A."/>
            <person name="De vries R.P."/>
            <person name="Grigoriev I.V."/>
            <person name="Mortensen U.H."/>
            <person name="Andersen M.R."/>
            <person name="Baker S.E."/>
        </authorList>
    </citation>
    <scope>NUCLEOTIDE SEQUENCE</scope>
    <source>
        <strain evidence="1">CBS 621.78</strain>
    </source>
</reference>
<dbReference type="Proteomes" id="UP000249057">
    <property type="component" value="Unassembled WGS sequence"/>
</dbReference>
<evidence type="ECO:0000313" key="2">
    <source>
        <dbReference type="Proteomes" id="UP000249057"/>
    </source>
</evidence>
<gene>
    <name evidence="1" type="ORF">BO95DRAFT_479206</name>
</gene>
<dbReference type="EMBL" id="KZ825316">
    <property type="protein sequence ID" value="RAH49944.1"/>
    <property type="molecule type" value="Genomic_DNA"/>
</dbReference>
<protein>
    <submittedName>
        <fullName evidence="1">UPF0261-domain-containing protein</fullName>
    </submittedName>
</protein>
<keyword evidence="2" id="KW-1185">Reference proteome</keyword>
<sequence>MRQPEVLGKKRTCPDVDEGMRAPAADDPCRFPESGPGPEPSAEPGDQDWILFAQQGYWGGGPSHFLVAEVEAEVESSTSGIIYYLLSTIYLVAELKYRAKDGRQTRFQSSNMPHIILLGTLDTKRTEVLFLYRQLQHNAARSSTPLEITLIDCGRQDTTDEAITFGHADLLSKYAASHSPAMAGGCMSCDTSRLEATLKRGIPNIISIGATDTVNFGQMESVPRQYHDRKLHAHNPNVTCMRTSAAECRSVGRFILDRIGRFAQTPEMVEVWLPRGGTSSIGTAGVVFADAEADAALADTLQSGLESMKVRVFSDGRDLNDKGFAIAIADRLMALVAQHSADIALR</sequence>
<name>A0ACD1GKX7_9EURO</name>
<organism evidence="1 2">
    <name type="scientific">Aspergillus brunneoviolaceus CBS 621.78</name>
    <dbReference type="NCBI Taxonomy" id="1450534"/>
    <lineage>
        <taxon>Eukaryota</taxon>
        <taxon>Fungi</taxon>
        <taxon>Dikarya</taxon>
        <taxon>Ascomycota</taxon>
        <taxon>Pezizomycotina</taxon>
        <taxon>Eurotiomycetes</taxon>
        <taxon>Eurotiomycetidae</taxon>
        <taxon>Eurotiales</taxon>
        <taxon>Aspergillaceae</taxon>
        <taxon>Aspergillus</taxon>
        <taxon>Aspergillus subgen. Circumdati</taxon>
    </lineage>
</organism>
<proteinExistence type="predicted"/>
<evidence type="ECO:0000313" key="1">
    <source>
        <dbReference type="EMBL" id="RAH49944.1"/>
    </source>
</evidence>
<accession>A0ACD1GKX7</accession>